<keyword evidence="3" id="KW-1185">Reference proteome</keyword>
<dbReference type="EMBL" id="LUKE01000004">
    <property type="protein sequence ID" value="KYG63135.1"/>
    <property type="molecule type" value="Genomic_DNA"/>
</dbReference>
<sequence>MTRLWVLIGFILFSLSAQANIDDEAPIILRGPANDGVSQQNPRASARVIQLIDNKTLKAVSNFSDWHIGEVIVLESQTPGVGIVGFVEVTGIENKQDGTFEIMCELLRQSRTSFIQVGDQMTHLDLSSDNERYKGTTDLIIKEEGKKISAKYRPLFTQGITAGDTAQTLWKDEYMLTWFGQVNYGVKSWFTASTIVPAFFAGAPNASFKAKLYDSVSNVVSSGLSYAKIPNQTSSSLNLNIYWDSISSESTISHTFVSIALYSFDNAENATVIKSLGTSSLQSGYELILSNWDRVLLGPSYNFESKTVGGYLTYLKIWDRFHLGASLTSTDITEFTLFPSGDNANGYFVSFDAYWRF</sequence>
<keyword evidence="1" id="KW-0732">Signal</keyword>
<organism evidence="2 3">
    <name type="scientific">Bdellovibrio bacteriovorus</name>
    <dbReference type="NCBI Taxonomy" id="959"/>
    <lineage>
        <taxon>Bacteria</taxon>
        <taxon>Pseudomonadati</taxon>
        <taxon>Bdellovibrionota</taxon>
        <taxon>Bdellovibrionia</taxon>
        <taxon>Bdellovibrionales</taxon>
        <taxon>Pseudobdellovibrionaceae</taxon>
        <taxon>Bdellovibrio</taxon>
    </lineage>
</organism>
<feature type="signal peptide" evidence="1">
    <location>
        <begin position="1"/>
        <end position="19"/>
    </location>
</feature>
<reference evidence="2 3" key="1">
    <citation type="submission" date="2016-03" db="EMBL/GenBank/DDBJ databases">
        <authorList>
            <person name="Ploux O."/>
        </authorList>
    </citation>
    <scope>NUCLEOTIDE SEQUENCE [LARGE SCALE GENOMIC DNA]</scope>
    <source>
        <strain evidence="2 3">R0</strain>
    </source>
</reference>
<comment type="caution">
    <text evidence="2">The sequence shown here is derived from an EMBL/GenBank/DDBJ whole genome shotgun (WGS) entry which is preliminary data.</text>
</comment>
<dbReference type="OrthoDB" id="5288969at2"/>
<evidence type="ECO:0000313" key="3">
    <source>
        <dbReference type="Proteomes" id="UP000075320"/>
    </source>
</evidence>
<dbReference type="AlphaFoldDB" id="A0A150WI77"/>
<gene>
    <name evidence="2" type="ORF">AZI86_15595</name>
</gene>
<name>A0A150WI77_BDEBC</name>
<dbReference type="Proteomes" id="UP000075320">
    <property type="component" value="Unassembled WGS sequence"/>
</dbReference>
<protein>
    <submittedName>
        <fullName evidence="2">Uncharacterized protein</fullName>
    </submittedName>
</protein>
<dbReference type="RefSeq" id="WP_061836210.1">
    <property type="nucleotide sequence ID" value="NZ_LUKE01000004.1"/>
</dbReference>
<accession>A0A150WI77</accession>
<proteinExistence type="predicted"/>
<evidence type="ECO:0000256" key="1">
    <source>
        <dbReference type="SAM" id="SignalP"/>
    </source>
</evidence>
<evidence type="ECO:0000313" key="2">
    <source>
        <dbReference type="EMBL" id="KYG63135.1"/>
    </source>
</evidence>
<feature type="chain" id="PRO_5007572979" evidence="1">
    <location>
        <begin position="20"/>
        <end position="357"/>
    </location>
</feature>